<feature type="transmembrane region" description="Helical" evidence="1">
    <location>
        <begin position="316"/>
        <end position="342"/>
    </location>
</feature>
<reference evidence="3 4" key="1">
    <citation type="submission" date="2016-07" db="EMBL/GenBank/DDBJ databases">
        <title>Pervasive Adenine N6-methylation of Active Genes in Fungi.</title>
        <authorList>
            <consortium name="DOE Joint Genome Institute"/>
            <person name="Mondo S.J."/>
            <person name="Dannebaum R.O."/>
            <person name="Kuo R.C."/>
            <person name="Labutti K."/>
            <person name="Haridas S."/>
            <person name="Kuo A."/>
            <person name="Salamov A."/>
            <person name="Ahrendt S.R."/>
            <person name="Lipzen A."/>
            <person name="Sullivan W."/>
            <person name="Andreopoulos W.B."/>
            <person name="Clum A."/>
            <person name="Lindquist E."/>
            <person name="Daum C."/>
            <person name="Ramamoorthy G.K."/>
            <person name="Gryganskyi A."/>
            <person name="Culley D."/>
            <person name="Magnuson J.K."/>
            <person name="James T.Y."/>
            <person name="O'Malley M.A."/>
            <person name="Stajich J.E."/>
            <person name="Spatafora J.W."/>
            <person name="Visel A."/>
            <person name="Grigoriev I.V."/>
        </authorList>
    </citation>
    <scope>NUCLEOTIDE SEQUENCE [LARGE SCALE GENOMIC DNA]</scope>
    <source>
        <strain evidence="3 4">PL171</strain>
    </source>
</reference>
<feature type="signal peptide" evidence="2">
    <location>
        <begin position="1"/>
        <end position="18"/>
    </location>
</feature>
<evidence type="ECO:0000256" key="2">
    <source>
        <dbReference type="SAM" id="SignalP"/>
    </source>
</evidence>
<keyword evidence="1" id="KW-0812">Transmembrane</keyword>
<name>A0A1Y2HQC6_9FUNG</name>
<accession>A0A1Y2HQC6</accession>
<protein>
    <submittedName>
        <fullName evidence="3">Uncharacterized protein</fullName>
    </submittedName>
</protein>
<comment type="caution">
    <text evidence="3">The sequence shown here is derived from an EMBL/GenBank/DDBJ whole genome shotgun (WGS) entry which is preliminary data.</text>
</comment>
<dbReference type="Proteomes" id="UP000193411">
    <property type="component" value="Unassembled WGS sequence"/>
</dbReference>
<gene>
    <name evidence="3" type="ORF">BCR44DRAFT_33846</name>
</gene>
<proteinExistence type="predicted"/>
<dbReference type="EMBL" id="MCFL01000019">
    <property type="protein sequence ID" value="ORZ35991.1"/>
    <property type="molecule type" value="Genomic_DNA"/>
</dbReference>
<organism evidence="3 4">
    <name type="scientific">Catenaria anguillulae PL171</name>
    <dbReference type="NCBI Taxonomy" id="765915"/>
    <lineage>
        <taxon>Eukaryota</taxon>
        <taxon>Fungi</taxon>
        <taxon>Fungi incertae sedis</taxon>
        <taxon>Blastocladiomycota</taxon>
        <taxon>Blastocladiomycetes</taxon>
        <taxon>Blastocladiales</taxon>
        <taxon>Catenariaceae</taxon>
        <taxon>Catenaria</taxon>
    </lineage>
</organism>
<keyword evidence="1" id="KW-1133">Transmembrane helix</keyword>
<keyword evidence="2" id="KW-0732">Signal</keyword>
<dbReference type="AlphaFoldDB" id="A0A1Y2HQC6"/>
<keyword evidence="4" id="KW-1185">Reference proteome</keyword>
<evidence type="ECO:0000313" key="4">
    <source>
        <dbReference type="Proteomes" id="UP000193411"/>
    </source>
</evidence>
<evidence type="ECO:0000256" key="1">
    <source>
        <dbReference type="SAM" id="Phobius"/>
    </source>
</evidence>
<feature type="chain" id="PRO_5013005669" evidence="2">
    <location>
        <begin position="19"/>
        <end position="371"/>
    </location>
</feature>
<evidence type="ECO:0000313" key="3">
    <source>
        <dbReference type="EMBL" id="ORZ35991.1"/>
    </source>
</evidence>
<keyword evidence="1" id="KW-0472">Membrane</keyword>
<sequence length="371" mass="39570">MALFSCLLVLHLPVAILAQDPPPAPAPAPPTNILPSFNPHMQKCNDAVLDARGRPCLLSALSASPALTQAYAEALRDSTTTKLDAYAAQVYKITQDQCTSTCFQEYKQSAQQVLAACGTKAFGGDERFDIVGKQVATAVLVAHQWVWGHKAMCLRSPSSGYPCAYDLARDNGTLVPHALEWAALDKLTDRAAVHGRTGAWIKGAVPGRATCGGCMLGMAQLRMVANRVIGDSLDTWDREKGVGSLDNGDGTRPRRELDESNDQAFVTLVGDVCKDTSPLKLNAMAKSVADVQGMSVDEASGTASVQAVYLYDTPGLGAGAIVGIVFGVLAAVGAGVAGYFYWYKQRTGRVPVTFDEVKEMVRDRIGAKKFR</sequence>